<proteinExistence type="predicted"/>
<name>A0ABX5CT39_9ALTE</name>
<dbReference type="RefSeq" id="WP_105930804.1">
    <property type="nucleotide sequence ID" value="NZ_PVNO01000024.1"/>
</dbReference>
<dbReference type="EMBL" id="PVNO01000024">
    <property type="protein sequence ID" value="PRO69496.1"/>
    <property type="molecule type" value="Genomic_DNA"/>
</dbReference>
<keyword evidence="3" id="KW-1185">Reference proteome</keyword>
<dbReference type="Proteomes" id="UP000239539">
    <property type="component" value="Unassembled WGS sequence"/>
</dbReference>
<accession>A0ABX5CT39</accession>
<sequence length="293" mass="32484">MNRKSITFYFFVMVSMFPVIAYGDFFNDVSNAYLPGEVKSIMVGEAEAPIIEVEAKTPLSLGTAIIFTEPFPSSLTLAEGNSLADLLAEKGWHVVISPVNLPLAPKPSADEAAASTPEDDAAQNNQADEAIHPRSNQLTQYLNFETATSALILQVNALNNYLQNRSGYRMVIAQGMLAATYFSAAELQPNLHPDTFIAISPFWPEDTTNNLLVDTMAKAEYPVLDLSLSAFNDWEASTTLKRKIRAKNELKIHYRQITIPSSFLAFSIKETQKNPQIQIIANNIIGWTRHLGW</sequence>
<evidence type="ECO:0000313" key="2">
    <source>
        <dbReference type="EMBL" id="PRO69496.1"/>
    </source>
</evidence>
<evidence type="ECO:0000256" key="1">
    <source>
        <dbReference type="SAM" id="MobiDB-lite"/>
    </source>
</evidence>
<organism evidence="2 3">
    <name type="scientific">Alteromonas gracilis</name>
    <dbReference type="NCBI Taxonomy" id="1479524"/>
    <lineage>
        <taxon>Bacteria</taxon>
        <taxon>Pseudomonadati</taxon>
        <taxon>Pseudomonadota</taxon>
        <taxon>Gammaproteobacteria</taxon>
        <taxon>Alteromonadales</taxon>
        <taxon>Alteromonadaceae</taxon>
        <taxon>Alteromonas/Salinimonas group</taxon>
        <taxon>Alteromonas</taxon>
    </lineage>
</organism>
<feature type="region of interest" description="Disordered" evidence="1">
    <location>
        <begin position="106"/>
        <end position="125"/>
    </location>
</feature>
<protein>
    <submittedName>
        <fullName evidence="2">DUF3530 domain-containing protein</fullName>
    </submittedName>
</protein>
<comment type="caution">
    <text evidence="2">The sequence shown here is derived from an EMBL/GenBank/DDBJ whole genome shotgun (WGS) entry which is preliminary data.</text>
</comment>
<gene>
    <name evidence="2" type="ORF">C6Y39_08345</name>
</gene>
<evidence type="ECO:0000313" key="3">
    <source>
        <dbReference type="Proteomes" id="UP000239539"/>
    </source>
</evidence>
<reference evidence="3" key="1">
    <citation type="journal article" date="2020" name="Int. J. Syst. Evol. Microbiol.">
        <title>Alteromonas alba sp. nov., a marine bacterium isolated from the seawater of the West Pacific Ocean.</title>
        <authorList>
            <person name="Sun C."/>
            <person name="Wu Y.-H."/>
            <person name="Xamxidin M."/>
            <person name="Cheng H."/>
            <person name="Xu X.-W."/>
        </authorList>
    </citation>
    <scope>NUCLEOTIDE SEQUENCE [LARGE SCALE GENOMIC DNA]</scope>
    <source>
        <strain evidence="3">9a2</strain>
    </source>
</reference>